<dbReference type="AlphaFoldDB" id="A0A426X2K0"/>
<dbReference type="Proteomes" id="UP000287651">
    <property type="component" value="Unassembled WGS sequence"/>
</dbReference>
<comment type="caution">
    <text evidence="2">The sequence shown here is derived from an EMBL/GenBank/DDBJ whole genome shotgun (WGS) entry which is preliminary data.</text>
</comment>
<organism evidence="2 3">
    <name type="scientific">Ensete ventricosum</name>
    <name type="common">Abyssinian banana</name>
    <name type="synonym">Musa ensete</name>
    <dbReference type="NCBI Taxonomy" id="4639"/>
    <lineage>
        <taxon>Eukaryota</taxon>
        <taxon>Viridiplantae</taxon>
        <taxon>Streptophyta</taxon>
        <taxon>Embryophyta</taxon>
        <taxon>Tracheophyta</taxon>
        <taxon>Spermatophyta</taxon>
        <taxon>Magnoliopsida</taxon>
        <taxon>Liliopsida</taxon>
        <taxon>Zingiberales</taxon>
        <taxon>Musaceae</taxon>
        <taxon>Ensete</taxon>
    </lineage>
</organism>
<feature type="compositionally biased region" description="Basic and acidic residues" evidence="1">
    <location>
        <begin position="65"/>
        <end position="75"/>
    </location>
</feature>
<evidence type="ECO:0000313" key="3">
    <source>
        <dbReference type="Proteomes" id="UP000287651"/>
    </source>
</evidence>
<protein>
    <submittedName>
        <fullName evidence="2">Uncharacterized protein</fullName>
    </submittedName>
</protein>
<evidence type="ECO:0000313" key="2">
    <source>
        <dbReference type="EMBL" id="RRT33699.1"/>
    </source>
</evidence>
<accession>A0A426X2K0</accession>
<dbReference type="EMBL" id="AMZH03028412">
    <property type="protein sequence ID" value="RRT33699.1"/>
    <property type="molecule type" value="Genomic_DNA"/>
</dbReference>
<feature type="region of interest" description="Disordered" evidence="1">
    <location>
        <begin position="54"/>
        <end position="128"/>
    </location>
</feature>
<sequence length="128" mass="14712">MKEVVRSGDCASGGKRSRIQTMVHQFSEVWGLRESGDFESYYVTDCPRAMLRPTDRGGIVRGNRTHAEMSCEGRDHAKRTRPKVLKQVVERGEEATTSPEGLSYPKAKRQLERRWTRRSATVPQKRIY</sequence>
<name>A0A426X2K0_ENSVE</name>
<proteinExistence type="predicted"/>
<reference evidence="2 3" key="1">
    <citation type="journal article" date="2014" name="Agronomy (Basel)">
        <title>A Draft Genome Sequence for Ensete ventricosum, the Drought-Tolerant Tree Against Hunger.</title>
        <authorList>
            <person name="Harrison J."/>
            <person name="Moore K.A."/>
            <person name="Paszkiewicz K."/>
            <person name="Jones T."/>
            <person name="Grant M."/>
            <person name="Ambacheew D."/>
            <person name="Muzemil S."/>
            <person name="Studholme D.J."/>
        </authorList>
    </citation>
    <scope>NUCLEOTIDE SEQUENCE [LARGE SCALE GENOMIC DNA]</scope>
</reference>
<evidence type="ECO:0000256" key="1">
    <source>
        <dbReference type="SAM" id="MobiDB-lite"/>
    </source>
</evidence>
<gene>
    <name evidence="2" type="ORF">B296_00032283</name>
</gene>